<evidence type="ECO:0000256" key="1">
    <source>
        <dbReference type="SAM" id="SignalP"/>
    </source>
</evidence>
<reference evidence="2" key="1">
    <citation type="submission" date="2014-11" db="EMBL/GenBank/DDBJ databases">
        <authorList>
            <person name="Amaro Gonzalez C."/>
        </authorList>
    </citation>
    <scope>NUCLEOTIDE SEQUENCE</scope>
</reference>
<sequence>MLVLLSAATFPGLPGQEVDLWDWWWAAEVTEHCSLFLPFIAGGCVPKKSCRYEETTDASDMQQTPCNSGHLSVTASQFCC</sequence>
<name>A0A0E9UCS4_ANGAN</name>
<accession>A0A0E9UCS4</accession>
<dbReference type="EMBL" id="GBXM01045040">
    <property type="protein sequence ID" value="JAH63537.1"/>
    <property type="molecule type" value="Transcribed_RNA"/>
</dbReference>
<proteinExistence type="predicted"/>
<dbReference type="EMBL" id="GBXM01045538">
    <property type="protein sequence ID" value="JAH63039.1"/>
    <property type="molecule type" value="Transcribed_RNA"/>
</dbReference>
<feature type="signal peptide" evidence="1">
    <location>
        <begin position="1"/>
        <end position="15"/>
    </location>
</feature>
<evidence type="ECO:0000313" key="2">
    <source>
        <dbReference type="EMBL" id="JAH63537.1"/>
    </source>
</evidence>
<protein>
    <submittedName>
        <fullName evidence="2">Uncharacterized protein</fullName>
    </submittedName>
</protein>
<reference evidence="2" key="2">
    <citation type="journal article" date="2015" name="Fish Shellfish Immunol.">
        <title>Early steps in the European eel (Anguilla anguilla)-Vibrio vulnificus interaction in the gills: Role of the RtxA13 toxin.</title>
        <authorList>
            <person name="Callol A."/>
            <person name="Pajuelo D."/>
            <person name="Ebbesson L."/>
            <person name="Teles M."/>
            <person name="MacKenzie S."/>
            <person name="Amaro C."/>
        </authorList>
    </citation>
    <scope>NUCLEOTIDE SEQUENCE</scope>
</reference>
<organism evidence="2">
    <name type="scientific">Anguilla anguilla</name>
    <name type="common">European freshwater eel</name>
    <name type="synonym">Muraena anguilla</name>
    <dbReference type="NCBI Taxonomy" id="7936"/>
    <lineage>
        <taxon>Eukaryota</taxon>
        <taxon>Metazoa</taxon>
        <taxon>Chordata</taxon>
        <taxon>Craniata</taxon>
        <taxon>Vertebrata</taxon>
        <taxon>Euteleostomi</taxon>
        <taxon>Actinopterygii</taxon>
        <taxon>Neopterygii</taxon>
        <taxon>Teleostei</taxon>
        <taxon>Anguilliformes</taxon>
        <taxon>Anguillidae</taxon>
        <taxon>Anguilla</taxon>
    </lineage>
</organism>
<keyword evidence="1" id="KW-0732">Signal</keyword>
<dbReference type="AlphaFoldDB" id="A0A0E9UCS4"/>
<feature type="chain" id="PRO_5011850376" evidence="1">
    <location>
        <begin position="16"/>
        <end position="80"/>
    </location>
</feature>